<organism evidence="1 2">
    <name type="scientific">Chryseobacterium hagamense</name>
    <dbReference type="NCBI Taxonomy" id="395935"/>
    <lineage>
        <taxon>Bacteria</taxon>
        <taxon>Pseudomonadati</taxon>
        <taxon>Bacteroidota</taxon>
        <taxon>Flavobacteriia</taxon>
        <taxon>Flavobacteriales</taxon>
        <taxon>Weeksellaceae</taxon>
        <taxon>Chryseobacterium group</taxon>
        <taxon>Chryseobacterium</taxon>
    </lineage>
</organism>
<name>A0A511YQZ8_9FLAO</name>
<accession>A0A511YQZ8</accession>
<proteinExistence type="predicted"/>
<evidence type="ECO:0000313" key="1">
    <source>
        <dbReference type="EMBL" id="GEN77624.1"/>
    </source>
</evidence>
<comment type="caution">
    <text evidence="1">The sequence shown here is derived from an EMBL/GenBank/DDBJ whole genome shotgun (WGS) entry which is preliminary data.</text>
</comment>
<dbReference type="EMBL" id="BJYJ01000027">
    <property type="protein sequence ID" value="GEN77624.1"/>
    <property type="molecule type" value="Genomic_DNA"/>
</dbReference>
<dbReference type="RefSeq" id="WP_228458442.1">
    <property type="nucleotide sequence ID" value="NZ_BJYJ01000027.1"/>
</dbReference>
<dbReference type="AlphaFoldDB" id="A0A511YQZ8"/>
<dbReference type="Proteomes" id="UP000321863">
    <property type="component" value="Unassembled WGS sequence"/>
</dbReference>
<dbReference type="Pfam" id="PF19268">
    <property type="entry name" value="CIS_TMP"/>
    <property type="match status" value="1"/>
</dbReference>
<reference evidence="1 2" key="1">
    <citation type="submission" date="2019-07" db="EMBL/GenBank/DDBJ databases">
        <title>Whole genome shotgun sequence of Chryseobacterium hagamense NBRC 105253.</title>
        <authorList>
            <person name="Hosoyama A."/>
            <person name="Uohara A."/>
            <person name="Ohji S."/>
            <person name="Ichikawa N."/>
        </authorList>
    </citation>
    <scope>NUCLEOTIDE SEQUENCE [LARGE SCALE GENOMIC DNA]</scope>
    <source>
        <strain evidence="1 2">NBRC 105253</strain>
    </source>
</reference>
<gene>
    <name evidence="1" type="ORF">CHA01nite_33640</name>
</gene>
<protein>
    <submittedName>
        <fullName evidence="1">Uncharacterized protein</fullName>
    </submittedName>
</protein>
<evidence type="ECO:0000313" key="2">
    <source>
        <dbReference type="Proteomes" id="UP000321863"/>
    </source>
</evidence>
<keyword evidence="2" id="KW-1185">Reference proteome</keyword>
<dbReference type="InterPro" id="IPR045538">
    <property type="entry name" value="CIS_TMP"/>
</dbReference>
<sequence>MKIKTNTIKMTDQQNIPVRNAGIVLLSPFIPRLLERLNFTADDHFTSQQNRETAALLLQFVVTGKQDTPNNDLALNKIICGLSPEVILSEHIKITAEDATFSDQVLNALISNWPALGSISIPALRETFLMREGVLSESPEQWKLTVKPGPFDILLDRCPFSFSMIKYPWMEKTLVVEWSSQ</sequence>